<dbReference type="Pfam" id="PF04977">
    <property type="entry name" value="DivIC"/>
    <property type="match status" value="1"/>
</dbReference>
<comment type="caution">
    <text evidence="1">The sequence shown here is derived from an EMBL/GenBank/DDBJ whole genome shotgun (WGS) entry which is preliminary data.</text>
</comment>
<name>A0A0G1INJ1_9BACT</name>
<gene>
    <name evidence="1" type="ORF">UW55_C0046G0004</name>
</gene>
<evidence type="ECO:0008006" key="3">
    <source>
        <dbReference type="Google" id="ProtNLM"/>
    </source>
</evidence>
<reference evidence="1 2" key="1">
    <citation type="journal article" date="2015" name="Nature">
        <title>rRNA introns, odd ribosomes, and small enigmatic genomes across a large radiation of phyla.</title>
        <authorList>
            <person name="Brown C.T."/>
            <person name="Hug L.A."/>
            <person name="Thomas B.C."/>
            <person name="Sharon I."/>
            <person name="Castelle C.J."/>
            <person name="Singh A."/>
            <person name="Wilkins M.J."/>
            <person name="Williams K.H."/>
            <person name="Banfield J.F."/>
        </authorList>
    </citation>
    <scope>NUCLEOTIDE SEQUENCE [LARGE SCALE GENOMIC DNA]</scope>
</reference>
<dbReference type="InterPro" id="IPR007060">
    <property type="entry name" value="FtsL/DivIC"/>
</dbReference>
<accession>A0A0G1INJ1</accession>
<dbReference type="EMBL" id="LCIT01000046">
    <property type="protein sequence ID" value="KKT60690.1"/>
    <property type="molecule type" value="Genomic_DNA"/>
</dbReference>
<evidence type="ECO:0000313" key="1">
    <source>
        <dbReference type="EMBL" id="KKT60690.1"/>
    </source>
</evidence>
<dbReference type="Proteomes" id="UP000033945">
    <property type="component" value="Unassembled WGS sequence"/>
</dbReference>
<evidence type="ECO:0000313" key="2">
    <source>
        <dbReference type="Proteomes" id="UP000033945"/>
    </source>
</evidence>
<organism evidence="1 2">
    <name type="scientific">Candidatus Giovannonibacteria bacterium GW2011_GWA2_44_26</name>
    <dbReference type="NCBI Taxonomy" id="1618648"/>
    <lineage>
        <taxon>Bacteria</taxon>
        <taxon>Candidatus Giovannoniibacteriota</taxon>
    </lineage>
</organism>
<protein>
    <recommendedName>
        <fullName evidence="3">Septum formation initiator</fullName>
    </recommendedName>
</protein>
<proteinExistence type="predicted"/>
<dbReference type="AlphaFoldDB" id="A0A0G1INJ1"/>
<sequence>MKIFAILALLAAIIMLGYKIYGVSYEKYQINKKVTTLDAVMAELGQKSDDLKALVGRLGDKDYIEKEARKKLNFQKPGEQPVIITKKGAGANNGAVAKNNSDTSVKNSQEESNIKLWYDMFFGE</sequence>